<dbReference type="PANTHER" id="PTHR30469:SF11">
    <property type="entry name" value="BLL4320 PROTEIN"/>
    <property type="match status" value="1"/>
</dbReference>
<dbReference type="Gene3D" id="2.40.30.170">
    <property type="match status" value="1"/>
</dbReference>
<keyword evidence="2" id="KW-0175">Coiled coil</keyword>
<reference evidence="6" key="1">
    <citation type="journal article" date="2019" name="Int. J. Syst. Evol. Microbiol.">
        <title>The Global Catalogue of Microorganisms (GCM) 10K type strain sequencing project: providing services to taxonomists for standard genome sequencing and annotation.</title>
        <authorList>
            <consortium name="The Broad Institute Genomics Platform"/>
            <consortium name="The Broad Institute Genome Sequencing Center for Infectious Disease"/>
            <person name="Wu L."/>
            <person name="Ma J."/>
        </authorList>
    </citation>
    <scope>NUCLEOTIDE SEQUENCE [LARGE SCALE GENOMIC DNA]</scope>
    <source>
        <strain evidence="6">CGMCC-1.15741</strain>
    </source>
</reference>
<keyword evidence="3" id="KW-1133">Transmembrane helix</keyword>
<keyword evidence="6" id="KW-1185">Reference proteome</keyword>
<dbReference type="RefSeq" id="WP_377376103.1">
    <property type="nucleotide sequence ID" value="NZ_JBHSSW010000004.1"/>
</dbReference>
<dbReference type="EMBL" id="JBHSSW010000004">
    <property type="protein sequence ID" value="MFC6197351.1"/>
    <property type="molecule type" value="Genomic_DNA"/>
</dbReference>
<name>A0ABW1S763_9PROT</name>
<gene>
    <name evidence="5" type="ORF">ACFQDM_04640</name>
</gene>
<dbReference type="Pfam" id="PF25973">
    <property type="entry name" value="BSH_CzcB"/>
    <property type="match status" value="1"/>
</dbReference>
<proteinExistence type="inferred from homology"/>
<keyword evidence="3" id="KW-0812">Transmembrane</keyword>
<evidence type="ECO:0000313" key="6">
    <source>
        <dbReference type="Proteomes" id="UP001596303"/>
    </source>
</evidence>
<evidence type="ECO:0000259" key="4">
    <source>
        <dbReference type="Pfam" id="PF25973"/>
    </source>
</evidence>
<feature type="coiled-coil region" evidence="2">
    <location>
        <begin position="113"/>
        <end position="185"/>
    </location>
</feature>
<dbReference type="Gene3D" id="2.40.420.20">
    <property type="match status" value="1"/>
</dbReference>
<dbReference type="SUPFAM" id="SSF111369">
    <property type="entry name" value="HlyD-like secretion proteins"/>
    <property type="match status" value="1"/>
</dbReference>
<evidence type="ECO:0000256" key="3">
    <source>
        <dbReference type="SAM" id="Phobius"/>
    </source>
</evidence>
<dbReference type="InterPro" id="IPR006143">
    <property type="entry name" value="RND_pump_MFP"/>
</dbReference>
<feature type="transmembrane region" description="Helical" evidence="3">
    <location>
        <begin position="12"/>
        <end position="33"/>
    </location>
</feature>
<organism evidence="5 6">
    <name type="scientific">Ponticaulis profundi</name>
    <dbReference type="NCBI Taxonomy" id="2665222"/>
    <lineage>
        <taxon>Bacteria</taxon>
        <taxon>Pseudomonadati</taxon>
        <taxon>Pseudomonadota</taxon>
        <taxon>Alphaproteobacteria</taxon>
        <taxon>Hyphomonadales</taxon>
        <taxon>Hyphomonadaceae</taxon>
        <taxon>Ponticaulis</taxon>
    </lineage>
</organism>
<dbReference type="NCBIfam" id="TIGR01730">
    <property type="entry name" value="RND_mfp"/>
    <property type="match status" value="1"/>
</dbReference>
<protein>
    <submittedName>
        <fullName evidence="5">Efflux RND transporter periplasmic adaptor subunit</fullName>
    </submittedName>
</protein>
<feature type="domain" description="CzcB-like barrel-sandwich hybrid" evidence="4">
    <location>
        <begin position="87"/>
        <end position="216"/>
    </location>
</feature>
<dbReference type="Gene3D" id="1.10.287.470">
    <property type="entry name" value="Helix hairpin bin"/>
    <property type="match status" value="1"/>
</dbReference>
<sequence>MGSRDKSAPRLSRGIIFLATIGAAILAVIIFILSQRGETSAVNIAHDAPDPISVSVGEVRASSAFDIQEQYTGLVTARRSSSLGFEAGGRLVDIAADVGDKVRRGQTLAKLDTRSLQAQLNASLANIREAEAALKLANATVERQTILEEKGLLASQSFDEASAQAASAEARLLAAQAQAENLRVRIALSHLDAPFDGVVTRRFMDEGEIAPPGQPVLEVVEDGVLEISVGLPLDVASRLSVGSDYPIRVEAQSFSARLRTLTGIIETNQRTMTAVFDVPEDAGISPGSVARLETQQAIEQSGMWVPVTALTESDRGLWAIYVVMKDGAHHRIEKRLVDLIHSEAERAFVRGALQDGDVFVRDGLHRLTPGMLVTPVTTSSDARGEG</sequence>
<dbReference type="InterPro" id="IPR058647">
    <property type="entry name" value="BSH_CzcB-like"/>
</dbReference>
<accession>A0ABW1S763</accession>
<dbReference type="PANTHER" id="PTHR30469">
    <property type="entry name" value="MULTIDRUG RESISTANCE PROTEIN MDTA"/>
    <property type="match status" value="1"/>
</dbReference>
<evidence type="ECO:0000313" key="5">
    <source>
        <dbReference type="EMBL" id="MFC6197351.1"/>
    </source>
</evidence>
<keyword evidence="3" id="KW-0472">Membrane</keyword>
<dbReference type="Gene3D" id="2.40.50.100">
    <property type="match status" value="1"/>
</dbReference>
<evidence type="ECO:0000256" key="2">
    <source>
        <dbReference type="SAM" id="Coils"/>
    </source>
</evidence>
<comment type="caution">
    <text evidence="5">The sequence shown here is derived from an EMBL/GenBank/DDBJ whole genome shotgun (WGS) entry which is preliminary data.</text>
</comment>
<comment type="similarity">
    <text evidence="1">Belongs to the membrane fusion protein (MFP) (TC 8.A.1) family.</text>
</comment>
<dbReference type="Proteomes" id="UP001596303">
    <property type="component" value="Unassembled WGS sequence"/>
</dbReference>
<evidence type="ECO:0000256" key="1">
    <source>
        <dbReference type="ARBA" id="ARBA00009477"/>
    </source>
</evidence>